<dbReference type="PROSITE" id="PS50977">
    <property type="entry name" value="HTH_TETR_2"/>
    <property type="match status" value="1"/>
</dbReference>
<accession>A0ABQ4I3S5</accession>
<dbReference type="InterPro" id="IPR036271">
    <property type="entry name" value="Tet_transcr_reg_TetR-rel_C_sf"/>
</dbReference>
<keyword evidence="5" id="KW-1185">Reference proteome</keyword>
<dbReference type="SUPFAM" id="SSF46689">
    <property type="entry name" value="Homeodomain-like"/>
    <property type="match status" value="1"/>
</dbReference>
<proteinExistence type="predicted"/>
<dbReference type="PANTHER" id="PTHR30055:SF209">
    <property type="entry name" value="POSSIBLE TRANSCRIPTIONAL REGULATORY PROTEIN (PROBABLY TETR-FAMILY)"/>
    <property type="match status" value="1"/>
</dbReference>
<evidence type="ECO:0000313" key="5">
    <source>
        <dbReference type="Proteomes" id="UP000647017"/>
    </source>
</evidence>
<evidence type="ECO:0000259" key="3">
    <source>
        <dbReference type="PROSITE" id="PS50977"/>
    </source>
</evidence>
<feature type="DNA-binding region" description="H-T-H motif" evidence="2">
    <location>
        <begin position="31"/>
        <end position="50"/>
    </location>
</feature>
<reference evidence="4 5" key="1">
    <citation type="submission" date="2021-01" db="EMBL/GenBank/DDBJ databases">
        <title>Whole genome shotgun sequence of Verrucosispora andamanensis NBRC 109075.</title>
        <authorList>
            <person name="Komaki H."/>
            <person name="Tamura T."/>
        </authorList>
    </citation>
    <scope>NUCLEOTIDE SEQUENCE [LARGE SCALE GENOMIC DNA]</scope>
    <source>
        <strain evidence="4 5">NBRC 109075</strain>
    </source>
</reference>
<dbReference type="Gene3D" id="1.10.357.10">
    <property type="entry name" value="Tetracycline Repressor, domain 2"/>
    <property type="match status" value="1"/>
</dbReference>
<dbReference type="InterPro" id="IPR009057">
    <property type="entry name" value="Homeodomain-like_sf"/>
</dbReference>
<evidence type="ECO:0000256" key="2">
    <source>
        <dbReference type="PROSITE-ProRule" id="PRU00335"/>
    </source>
</evidence>
<dbReference type="Proteomes" id="UP000647017">
    <property type="component" value="Unassembled WGS sequence"/>
</dbReference>
<gene>
    <name evidence="4" type="ORF">Van01_57630</name>
</gene>
<dbReference type="Pfam" id="PF00440">
    <property type="entry name" value="TetR_N"/>
    <property type="match status" value="1"/>
</dbReference>
<dbReference type="PANTHER" id="PTHR30055">
    <property type="entry name" value="HTH-TYPE TRANSCRIPTIONAL REGULATOR RUTR"/>
    <property type="match status" value="1"/>
</dbReference>
<evidence type="ECO:0000256" key="1">
    <source>
        <dbReference type="ARBA" id="ARBA00023125"/>
    </source>
</evidence>
<name>A0ABQ4I3S5_9ACTN</name>
<comment type="caution">
    <text evidence="4">The sequence shown here is derived from an EMBL/GenBank/DDBJ whole genome shotgun (WGS) entry which is preliminary data.</text>
</comment>
<dbReference type="InterPro" id="IPR050109">
    <property type="entry name" value="HTH-type_TetR-like_transc_reg"/>
</dbReference>
<keyword evidence="1 2" id="KW-0238">DNA-binding</keyword>
<sequence>MTERADAARNRQALLRAADALLNDHAPGHVSLDQVAAAAGVGKGTVFRRFGSRTGLFRELLAERAARLGAAMDSGPPPLGPGAPPGQRLLAFVDELALLAAENIRLIAAHERACAADPYSDPTYQRWHRHLHALIGELRPDGDADFLAHALLGGYDGELVRRMITAGGVARLRLAVRDLALRVAGVDHVA</sequence>
<dbReference type="EMBL" id="BOOZ01000055">
    <property type="protein sequence ID" value="GIJ12549.1"/>
    <property type="molecule type" value="Genomic_DNA"/>
</dbReference>
<organism evidence="4 5">
    <name type="scientific">Micromonospora andamanensis</name>
    <dbReference type="NCBI Taxonomy" id="1287068"/>
    <lineage>
        <taxon>Bacteria</taxon>
        <taxon>Bacillati</taxon>
        <taxon>Actinomycetota</taxon>
        <taxon>Actinomycetes</taxon>
        <taxon>Micromonosporales</taxon>
        <taxon>Micromonosporaceae</taxon>
        <taxon>Micromonospora</taxon>
    </lineage>
</organism>
<dbReference type="InterPro" id="IPR001647">
    <property type="entry name" value="HTH_TetR"/>
</dbReference>
<dbReference type="SUPFAM" id="SSF48498">
    <property type="entry name" value="Tetracyclin repressor-like, C-terminal domain"/>
    <property type="match status" value="1"/>
</dbReference>
<dbReference type="RefSeq" id="WP_204014194.1">
    <property type="nucleotide sequence ID" value="NZ_BOOZ01000055.1"/>
</dbReference>
<feature type="domain" description="HTH tetR-type" evidence="3">
    <location>
        <begin position="8"/>
        <end position="68"/>
    </location>
</feature>
<protein>
    <submittedName>
        <fullName evidence="4">TetR family transcriptional regulator</fullName>
    </submittedName>
</protein>
<evidence type="ECO:0000313" key="4">
    <source>
        <dbReference type="EMBL" id="GIJ12549.1"/>
    </source>
</evidence>